<dbReference type="InterPro" id="IPR013762">
    <property type="entry name" value="Integrase-like_cat_sf"/>
</dbReference>
<dbReference type="RefSeq" id="WP_167542657.1">
    <property type="nucleotide sequence ID" value="NZ_CTEC01000001.1"/>
</dbReference>
<dbReference type="CDD" id="cd01189">
    <property type="entry name" value="INT_ICEBs1_C_like"/>
    <property type="match status" value="1"/>
</dbReference>
<dbReference type="GO" id="GO:0015074">
    <property type="term" value="P:DNA integration"/>
    <property type="evidence" value="ECO:0007669"/>
    <property type="project" value="InterPro"/>
</dbReference>
<keyword evidence="8" id="KW-1185">Reference proteome</keyword>
<dbReference type="InterPro" id="IPR010998">
    <property type="entry name" value="Integrase_recombinase_N"/>
</dbReference>
<dbReference type="PANTHER" id="PTHR30349:SF64">
    <property type="entry name" value="PROPHAGE INTEGRASE INTD-RELATED"/>
    <property type="match status" value="1"/>
</dbReference>
<dbReference type="Proteomes" id="UP000199601">
    <property type="component" value="Unassembled WGS sequence"/>
</dbReference>
<evidence type="ECO:0000313" key="7">
    <source>
        <dbReference type="EMBL" id="CQD07457.1"/>
    </source>
</evidence>
<dbReference type="InterPro" id="IPR050090">
    <property type="entry name" value="Tyrosine_recombinase_XerCD"/>
</dbReference>
<accession>A0A0U1D3K0</accession>
<keyword evidence="3" id="KW-0233">DNA recombination</keyword>
<comment type="similarity">
    <text evidence="1">Belongs to the 'phage' integrase family.</text>
</comment>
<dbReference type="InterPro" id="IPR011010">
    <property type="entry name" value="DNA_brk_join_enz"/>
</dbReference>
<dbReference type="InterPro" id="IPR002104">
    <property type="entry name" value="Integrase_catalytic"/>
</dbReference>
<evidence type="ECO:0000256" key="2">
    <source>
        <dbReference type="ARBA" id="ARBA00023125"/>
    </source>
</evidence>
<dbReference type="EMBL" id="CTEC01000001">
    <property type="protein sequence ID" value="CQD07457.1"/>
    <property type="molecule type" value="Genomic_DNA"/>
</dbReference>
<feature type="domain" description="Tyr recombinase" evidence="5">
    <location>
        <begin position="163"/>
        <end position="359"/>
    </location>
</feature>
<gene>
    <name evidence="7" type="ORF">BN000_01491</name>
</gene>
<dbReference type="GO" id="GO:0006310">
    <property type="term" value="P:DNA recombination"/>
    <property type="evidence" value="ECO:0007669"/>
    <property type="project" value="UniProtKB-KW"/>
</dbReference>
<dbReference type="SUPFAM" id="SSF56349">
    <property type="entry name" value="DNA breaking-rejoining enzymes"/>
    <property type="match status" value="1"/>
</dbReference>
<evidence type="ECO:0000256" key="3">
    <source>
        <dbReference type="ARBA" id="ARBA00023172"/>
    </source>
</evidence>
<proteinExistence type="inferred from homology"/>
<organism evidence="7 8">
    <name type="scientific">Mycobacterium europaeum</name>
    <dbReference type="NCBI Taxonomy" id="761804"/>
    <lineage>
        <taxon>Bacteria</taxon>
        <taxon>Bacillati</taxon>
        <taxon>Actinomycetota</taxon>
        <taxon>Actinomycetes</taxon>
        <taxon>Mycobacteriales</taxon>
        <taxon>Mycobacteriaceae</taxon>
        <taxon>Mycobacterium</taxon>
        <taxon>Mycobacterium simiae complex</taxon>
    </lineage>
</organism>
<dbReference type="AlphaFoldDB" id="A0A0U1D3K0"/>
<dbReference type="InterPro" id="IPR044068">
    <property type="entry name" value="CB"/>
</dbReference>
<dbReference type="PROSITE" id="PS51900">
    <property type="entry name" value="CB"/>
    <property type="match status" value="1"/>
</dbReference>
<dbReference type="GO" id="GO:0003677">
    <property type="term" value="F:DNA binding"/>
    <property type="evidence" value="ECO:0007669"/>
    <property type="project" value="UniProtKB-UniRule"/>
</dbReference>
<sequence>MATIEKYETTAGSTRYRVRYRTPDHRQTTKRGFSTKRDAQAWADQLEVDKRRGAYVAPAAGRVKLGEYAQSWLDSKHKLKPSTRSRYQGVLDAALAKYAEMALGDISRQFIREWVADLSVDMAPASVHKTVGVMRQVLAMAVKDNRLALNPVDGVELPSVRAIEQRFLTLDQLHTLADAAGAQRPLVYVLGTCGLRFGEVAELRWRDVDLKNLKLRVARSVTLVDGRFIVGSPKNGKSRTVSLPAFVRDLLFSAGDPDALVFPDSAGGYMRGSNVRRRWWSQAVAAAELFPRAVTDAAGKRTVVFDFKLHELRHTAASLAIQAGANIKALQNMLGHESAGLTLDRYGHLYGSDVEAVGVAINALLTRNCGQNVVSATGSASSLLERNTA</sequence>
<evidence type="ECO:0000256" key="4">
    <source>
        <dbReference type="PROSITE-ProRule" id="PRU01248"/>
    </source>
</evidence>
<evidence type="ECO:0000259" key="5">
    <source>
        <dbReference type="PROSITE" id="PS51898"/>
    </source>
</evidence>
<feature type="domain" description="Core-binding (CB)" evidence="6">
    <location>
        <begin position="63"/>
        <end position="142"/>
    </location>
</feature>
<protein>
    <submittedName>
        <fullName evidence="7">Phage-related integrase</fullName>
    </submittedName>
</protein>
<dbReference type="PROSITE" id="PS51898">
    <property type="entry name" value="TYR_RECOMBINASE"/>
    <property type="match status" value="1"/>
</dbReference>
<evidence type="ECO:0000259" key="6">
    <source>
        <dbReference type="PROSITE" id="PS51900"/>
    </source>
</evidence>
<dbReference type="Gene3D" id="1.10.150.130">
    <property type="match status" value="1"/>
</dbReference>
<dbReference type="PANTHER" id="PTHR30349">
    <property type="entry name" value="PHAGE INTEGRASE-RELATED"/>
    <property type="match status" value="1"/>
</dbReference>
<keyword evidence="2 4" id="KW-0238">DNA-binding</keyword>
<name>A0A0U1D3K0_9MYCO</name>
<dbReference type="Pfam" id="PF14657">
    <property type="entry name" value="Arm-DNA-bind_4"/>
    <property type="match status" value="1"/>
</dbReference>
<dbReference type="InterPro" id="IPR028259">
    <property type="entry name" value="AP2-like_int_N"/>
</dbReference>
<dbReference type="Pfam" id="PF00589">
    <property type="entry name" value="Phage_integrase"/>
    <property type="match status" value="1"/>
</dbReference>
<dbReference type="Gene3D" id="1.10.443.10">
    <property type="entry name" value="Intergrase catalytic core"/>
    <property type="match status" value="1"/>
</dbReference>
<evidence type="ECO:0000256" key="1">
    <source>
        <dbReference type="ARBA" id="ARBA00008857"/>
    </source>
</evidence>
<evidence type="ECO:0000313" key="8">
    <source>
        <dbReference type="Proteomes" id="UP000199601"/>
    </source>
</evidence>
<reference evidence="8" key="1">
    <citation type="submission" date="2015-03" db="EMBL/GenBank/DDBJ databases">
        <authorList>
            <person name="Urmite Genomes"/>
        </authorList>
    </citation>
    <scope>NUCLEOTIDE SEQUENCE [LARGE SCALE GENOMIC DNA]</scope>
    <source>
        <strain evidence="8">CSUR P1344</strain>
    </source>
</reference>